<dbReference type="PROSITE" id="PS01033">
    <property type="entry name" value="GLOBIN"/>
    <property type="match status" value="1"/>
</dbReference>
<reference evidence="9" key="1">
    <citation type="submission" date="2025-08" db="UniProtKB">
        <authorList>
            <consortium name="Ensembl"/>
        </authorList>
    </citation>
    <scope>IDENTIFICATION</scope>
</reference>
<dbReference type="Pfam" id="PF00042">
    <property type="entry name" value="Globin"/>
    <property type="match status" value="1"/>
</dbReference>
<dbReference type="RefSeq" id="XP_008828807.1">
    <property type="nucleotide sequence ID" value="XM_008830585.3"/>
</dbReference>
<dbReference type="InterPro" id="IPR000971">
    <property type="entry name" value="Globin"/>
</dbReference>
<dbReference type="GO" id="GO:0020037">
    <property type="term" value="F:heme binding"/>
    <property type="evidence" value="ECO:0007669"/>
    <property type="project" value="InterPro"/>
</dbReference>
<dbReference type="InterPro" id="IPR009050">
    <property type="entry name" value="Globin-like_sf"/>
</dbReference>
<dbReference type="GO" id="GO:0005833">
    <property type="term" value="C:hemoglobin complex"/>
    <property type="evidence" value="ECO:0007669"/>
    <property type="project" value="InterPro"/>
</dbReference>
<dbReference type="GO" id="GO:0046872">
    <property type="term" value="F:metal ion binding"/>
    <property type="evidence" value="ECO:0007669"/>
    <property type="project" value="UniProtKB-KW"/>
</dbReference>
<dbReference type="PRINTS" id="PR00814">
    <property type="entry name" value="BETAHAEM"/>
</dbReference>
<dbReference type="SUPFAM" id="SSF46458">
    <property type="entry name" value="Globin-like"/>
    <property type="match status" value="1"/>
</dbReference>
<name>A0A8C6RII4_NANGA</name>
<dbReference type="GO" id="GO:0043177">
    <property type="term" value="F:organic acid binding"/>
    <property type="evidence" value="ECO:0007669"/>
    <property type="project" value="TreeGrafter"/>
</dbReference>
<dbReference type="PANTHER" id="PTHR11442:SF7">
    <property type="entry name" value="HEMOGLOBIN SUBUNIT EPSILON"/>
    <property type="match status" value="1"/>
</dbReference>
<dbReference type="GeneID" id="103732063"/>
<dbReference type="GO" id="GO:0031838">
    <property type="term" value="C:haptoglobin-hemoglobin complex"/>
    <property type="evidence" value="ECO:0007669"/>
    <property type="project" value="TreeGrafter"/>
</dbReference>
<sequence length="147" mass="16273">MVHLTDQEKEAIKCLWSQLDVGAVGGETLGRLMCVHPWTQRYFGNFGDLSCVSAIMNNPKVKAHGKKVLSSFGDAVNNLDNLKEVFANLSELHCDKLHVDPENFKLLGNMLVIVLSLQLGKEFTPEKQAAWQKLVAGVASALSHKYH</sequence>
<feature type="domain" description="Globin" evidence="8">
    <location>
        <begin position="3"/>
        <end position="147"/>
    </location>
</feature>
<dbReference type="GO" id="GO:0031720">
    <property type="term" value="F:haptoglobin binding"/>
    <property type="evidence" value="ECO:0007669"/>
    <property type="project" value="TreeGrafter"/>
</dbReference>
<keyword evidence="10" id="KW-1185">Reference proteome</keyword>
<evidence type="ECO:0000313" key="9">
    <source>
        <dbReference type="Ensembl" id="ENSNGAP00000018981.1"/>
    </source>
</evidence>
<dbReference type="FunFam" id="1.10.490.10:FF:000001">
    <property type="entry name" value="Hemoglobin subunit beta"/>
    <property type="match status" value="1"/>
</dbReference>
<dbReference type="InterPro" id="IPR050056">
    <property type="entry name" value="Hemoglobin_oxygen_transport"/>
</dbReference>
<dbReference type="InterPro" id="IPR012292">
    <property type="entry name" value="Globin/Proto"/>
</dbReference>
<keyword evidence="5" id="KW-0479">Metal-binding</keyword>
<evidence type="ECO:0000256" key="4">
    <source>
        <dbReference type="ARBA" id="ARBA00022621"/>
    </source>
</evidence>
<dbReference type="GO" id="GO:0004601">
    <property type="term" value="F:peroxidase activity"/>
    <property type="evidence" value="ECO:0007669"/>
    <property type="project" value="TreeGrafter"/>
</dbReference>
<dbReference type="KEGG" id="ngi:103732063"/>
<dbReference type="Proteomes" id="UP000694381">
    <property type="component" value="Unassembled WGS sequence"/>
</dbReference>
<keyword evidence="6" id="KW-0408">Iron</keyword>
<evidence type="ECO:0000256" key="7">
    <source>
        <dbReference type="RuleBase" id="RU000356"/>
    </source>
</evidence>
<gene>
    <name evidence="9" type="primary">LOC103732063</name>
</gene>
<evidence type="ECO:0000256" key="6">
    <source>
        <dbReference type="ARBA" id="ARBA00023004"/>
    </source>
</evidence>
<dbReference type="GO" id="GO:0019825">
    <property type="term" value="F:oxygen binding"/>
    <property type="evidence" value="ECO:0007669"/>
    <property type="project" value="InterPro"/>
</dbReference>
<protein>
    <submittedName>
        <fullName evidence="9">Hemoglobin subunit beta-Z-like</fullName>
    </submittedName>
</protein>
<evidence type="ECO:0000313" key="10">
    <source>
        <dbReference type="Proteomes" id="UP000694381"/>
    </source>
</evidence>
<accession>A0A8C6RII4</accession>
<dbReference type="GO" id="GO:0072562">
    <property type="term" value="C:blood microparticle"/>
    <property type="evidence" value="ECO:0007669"/>
    <property type="project" value="TreeGrafter"/>
</dbReference>
<keyword evidence="2 7" id="KW-0813">Transport</keyword>
<reference evidence="9" key="2">
    <citation type="submission" date="2025-09" db="UniProtKB">
        <authorList>
            <consortium name="Ensembl"/>
        </authorList>
    </citation>
    <scope>IDENTIFICATION</scope>
</reference>
<dbReference type="GO" id="GO:0005344">
    <property type="term" value="F:oxygen carrier activity"/>
    <property type="evidence" value="ECO:0007669"/>
    <property type="project" value="UniProtKB-KW"/>
</dbReference>
<evidence type="ECO:0000256" key="1">
    <source>
        <dbReference type="ARBA" id="ARBA00008705"/>
    </source>
</evidence>
<organism evidence="9 10">
    <name type="scientific">Nannospalax galili</name>
    <name type="common">Northern Israeli blind subterranean mole rat</name>
    <name type="synonym">Spalax galili</name>
    <dbReference type="NCBI Taxonomy" id="1026970"/>
    <lineage>
        <taxon>Eukaryota</taxon>
        <taxon>Metazoa</taxon>
        <taxon>Chordata</taxon>
        <taxon>Craniata</taxon>
        <taxon>Vertebrata</taxon>
        <taxon>Euteleostomi</taxon>
        <taxon>Mammalia</taxon>
        <taxon>Eutheria</taxon>
        <taxon>Euarchontoglires</taxon>
        <taxon>Glires</taxon>
        <taxon>Rodentia</taxon>
        <taxon>Myomorpha</taxon>
        <taxon>Muroidea</taxon>
        <taxon>Spalacidae</taxon>
        <taxon>Spalacinae</taxon>
        <taxon>Nannospalax</taxon>
    </lineage>
</organism>
<dbReference type="GeneTree" id="ENSGT00940000156216"/>
<dbReference type="AlphaFoldDB" id="A0A8C6RII4"/>
<dbReference type="InterPro" id="IPR002337">
    <property type="entry name" value="Hemoglobin_b"/>
</dbReference>
<dbReference type="GO" id="GO:0042744">
    <property type="term" value="P:hydrogen peroxide catabolic process"/>
    <property type="evidence" value="ECO:0007669"/>
    <property type="project" value="TreeGrafter"/>
</dbReference>
<evidence type="ECO:0000259" key="8">
    <source>
        <dbReference type="PROSITE" id="PS01033"/>
    </source>
</evidence>
<evidence type="ECO:0000256" key="5">
    <source>
        <dbReference type="ARBA" id="ARBA00022723"/>
    </source>
</evidence>
<dbReference type="OrthoDB" id="9886081at2759"/>
<dbReference type="CDD" id="cd08925">
    <property type="entry name" value="Hb-beta-like"/>
    <property type="match status" value="1"/>
</dbReference>
<keyword evidence="3 7" id="KW-0349">Heme</keyword>
<evidence type="ECO:0000256" key="2">
    <source>
        <dbReference type="ARBA" id="ARBA00022448"/>
    </source>
</evidence>
<dbReference type="Ensembl" id="ENSNGAT00000024639.1">
    <property type="protein sequence ID" value="ENSNGAP00000018981.1"/>
    <property type="gene ID" value="ENSNGAG00000018943.1"/>
</dbReference>
<dbReference type="Gene3D" id="1.10.490.10">
    <property type="entry name" value="Globins"/>
    <property type="match status" value="1"/>
</dbReference>
<keyword evidence="4 7" id="KW-0561">Oxygen transport</keyword>
<comment type="similarity">
    <text evidence="1 7">Belongs to the globin family.</text>
</comment>
<dbReference type="OMA" id="SADAICH"/>
<proteinExistence type="inferred from homology"/>
<dbReference type="PANTHER" id="PTHR11442">
    <property type="entry name" value="HEMOGLOBIN FAMILY MEMBER"/>
    <property type="match status" value="1"/>
</dbReference>
<evidence type="ECO:0000256" key="3">
    <source>
        <dbReference type="ARBA" id="ARBA00022617"/>
    </source>
</evidence>